<dbReference type="PANTHER" id="PTHR39082:SF1">
    <property type="entry name" value="SCAVENGER RECEPTOR CLASS A MEMBER 3"/>
    <property type="match status" value="1"/>
</dbReference>
<gene>
    <name evidence="3" type="ORF">ENW00_06895</name>
</gene>
<evidence type="ECO:0000313" key="3">
    <source>
        <dbReference type="EMBL" id="HFX13858.1"/>
    </source>
</evidence>
<evidence type="ECO:0000259" key="2">
    <source>
        <dbReference type="Pfam" id="PF02591"/>
    </source>
</evidence>
<proteinExistence type="predicted"/>
<dbReference type="PANTHER" id="PTHR39082">
    <property type="entry name" value="PHOSPHOLIPASE C-BETA-2-RELATED"/>
    <property type="match status" value="1"/>
</dbReference>
<keyword evidence="1" id="KW-0175">Coiled coil</keyword>
<comment type="caution">
    <text evidence="3">The sequence shown here is derived from an EMBL/GenBank/DDBJ whole genome shotgun (WGS) entry which is preliminary data.</text>
</comment>
<evidence type="ECO:0000256" key="1">
    <source>
        <dbReference type="SAM" id="Coils"/>
    </source>
</evidence>
<feature type="domain" description="C4-type zinc ribbon" evidence="2">
    <location>
        <begin position="205"/>
        <end position="235"/>
    </location>
</feature>
<dbReference type="InterPro" id="IPR003743">
    <property type="entry name" value="Zf-RING_7"/>
</dbReference>
<accession>A0A7C3RIU2</accession>
<reference evidence="3" key="1">
    <citation type="journal article" date="2020" name="mSystems">
        <title>Genome- and Community-Level Interaction Insights into Carbon Utilization and Element Cycling Functions of Hydrothermarchaeota in Hydrothermal Sediment.</title>
        <authorList>
            <person name="Zhou Z."/>
            <person name="Liu Y."/>
            <person name="Xu W."/>
            <person name="Pan J."/>
            <person name="Luo Z.H."/>
            <person name="Li M."/>
        </authorList>
    </citation>
    <scope>NUCLEOTIDE SEQUENCE [LARGE SCALE GENOMIC DNA]</scope>
    <source>
        <strain evidence="3">SpSt-81</strain>
    </source>
</reference>
<name>A0A7C3RIU2_DICTH</name>
<dbReference type="Gene3D" id="1.10.287.1490">
    <property type="match status" value="1"/>
</dbReference>
<dbReference type="InterPro" id="IPR052376">
    <property type="entry name" value="Oxidative_Scav/Glycosyltrans"/>
</dbReference>
<feature type="coiled-coil region" evidence="1">
    <location>
        <begin position="12"/>
        <end position="175"/>
    </location>
</feature>
<dbReference type="EMBL" id="DTIN01000025">
    <property type="protein sequence ID" value="HFX13858.1"/>
    <property type="molecule type" value="Genomic_DNA"/>
</dbReference>
<protein>
    <recommendedName>
        <fullName evidence="2">C4-type zinc ribbon domain-containing protein</fullName>
    </recommendedName>
</protein>
<dbReference type="AlphaFoldDB" id="A0A7C3RIU2"/>
<sequence>MRREIIPSLLEIQELILQLRDYEKRLKNLELEFENYLNENLKLINDKEEELRKIIDDFKLIRDQQKEKEDKVVIYREKLSQEEKRSLTLKNPKEVMHIEKEIENLKKQINNLEDEILNLMIQSEEIDLRKKHVSLELQKMREEFENNKKILENEINLVKDEIRNLSDNISEKRSKIPEQDLIEFDNLLKSKNSRAIARVINKEICEGCRLSIPKAVLEKVKKGDIVNCPNCGRILWLE</sequence>
<organism evidence="3">
    <name type="scientific">Dictyoglomus thermophilum</name>
    <dbReference type="NCBI Taxonomy" id="14"/>
    <lineage>
        <taxon>Bacteria</taxon>
        <taxon>Pseudomonadati</taxon>
        <taxon>Dictyoglomota</taxon>
        <taxon>Dictyoglomia</taxon>
        <taxon>Dictyoglomales</taxon>
        <taxon>Dictyoglomaceae</taxon>
        <taxon>Dictyoglomus</taxon>
    </lineage>
</organism>
<dbReference type="Pfam" id="PF02591">
    <property type="entry name" value="Zn_ribbon_9"/>
    <property type="match status" value="1"/>
</dbReference>